<dbReference type="RefSeq" id="WP_066545770.1">
    <property type="nucleotide sequence ID" value="NZ_MASJ01000023.1"/>
</dbReference>
<evidence type="ECO:0000256" key="5">
    <source>
        <dbReference type="ARBA" id="ARBA00023136"/>
    </source>
</evidence>
<evidence type="ECO:0000256" key="1">
    <source>
        <dbReference type="ARBA" id="ARBA00004141"/>
    </source>
</evidence>
<organism evidence="7 8">
    <name type="scientific">Caryophanon tenue</name>
    <dbReference type="NCBI Taxonomy" id="33978"/>
    <lineage>
        <taxon>Bacteria</taxon>
        <taxon>Bacillati</taxon>
        <taxon>Bacillota</taxon>
        <taxon>Bacilli</taxon>
        <taxon>Bacillales</taxon>
        <taxon>Caryophanaceae</taxon>
        <taxon>Caryophanon</taxon>
    </lineage>
</organism>
<proteinExistence type="inferred from homology"/>
<feature type="transmembrane region" description="Helical" evidence="6">
    <location>
        <begin position="131"/>
        <end position="154"/>
    </location>
</feature>
<reference evidence="7 8" key="1">
    <citation type="submission" date="2016-07" db="EMBL/GenBank/DDBJ databases">
        <title>Caryophanon tenue genome sequencing.</title>
        <authorList>
            <person name="Verma A."/>
            <person name="Pal Y."/>
            <person name="Krishnamurthi S."/>
        </authorList>
    </citation>
    <scope>NUCLEOTIDE SEQUENCE [LARGE SCALE GENOMIC DNA]</scope>
    <source>
        <strain evidence="7 8">DSM 14152</strain>
    </source>
</reference>
<comment type="similarity">
    <text evidence="2 6">Belongs to the 4-toluene sulfonate uptake permease (TSUP) (TC 2.A.102) family.</text>
</comment>
<dbReference type="PANTHER" id="PTHR43701:SF2">
    <property type="entry name" value="MEMBRANE TRANSPORTER PROTEIN YJNA-RELATED"/>
    <property type="match status" value="1"/>
</dbReference>
<dbReference type="InterPro" id="IPR051598">
    <property type="entry name" value="TSUP/Inactive_protease-like"/>
</dbReference>
<gene>
    <name evidence="7" type="ORF">A6M13_03395</name>
</gene>
<dbReference type="PANTHER" id="PTHR43701">
    <property type="entry name" value="MEMBRANE TRANSPORTER PROTEIN MJ0441-RELATED"/>
    <property type="match status" value="1"/>
</dbReference>
<evidence type="ECO:0000256" key="2">
    <source>
        <dbReference type="ARBA" id="ARBA00009142"/>
    </source>
</evidence>
<keyword evidence="6" id="KW-1003">Cell membrane</keyword>
<comment type="subcellular location">
    <subcellularLocation>
        <location evidence="6">Cell membrane</location>
        <topology evidence="6">Multi-pass membrane protein</topology>
    </subcellularLocation>
    <subcellularLocation>
        <location evidence="1">Membrane</location>
        <topology evidence="1">Multi-pass membrane protein</topology>
    </subcellularLocation>
</comment>
<feature type="transmembrane region" description="Helical" evidence="6">
    <location>
        <begin position="68"/>
        <end position="86"/>
    </location>
</feature>
<feature type="transmembrane region" description="Helical" evidence="6">
    <location>
        <begin position="222"/>
        <end position="241"/>
    </location>
</feature>
<dbReference type="EMBL" id="MASJ01000023">
    <property type="protein sequence ID" value="OCS84632.1"/>
    <property type="molecule type" value="Genomic_DNA"/>
</dbReference>
<evidence type="ECO:0000256" key="3">
    <source>
        <dbReference type="ARBA" id="ARBA00022692"/>
    </source>
</evidence>
<keyword evidence="8" id="KW-1185">Reference proteome</keyword>
<comment type="caution">
    <text evidence="7">The sequence shown here is derived from an EMBL/GenBank/DDBJ whole genome shotgun (WGS) entry which is preliminary data.</text>
</comment>
<feature type="transmembrane region" description="Helical" evidence="6">
    <location>
        <begin position="191"/>
        <end position="210"/>
    </location>
</feature>
<evidence type="ECO:0000313" key="7">
    <source>
        <dbReference type="EMBL" id="OCS84632.1"/>
    </source>
</evidence>
<dbReference type="Pfam" id="PF01925">
    <property type="entry name" value="TauE"/>
    <property type="match status" value="1"/>
</dbReference>
<dbReference type="AlphaFoldDB" id="A0A1C0YBS9"/>
<evidence type="ECO:0000313" key="8">
    <source>
        <dbReference type="Proteomes" id="UP000093199"/>
    </source>
</evidence>
<keyword evidence="5 6" id="KW-0472">Membrane</keyword>
<dbReference type="GO" id="GO:0005886">
    <property type="term" value="C:plasma membrane"/>
    <property type="evidence" value="ECO:0007669"/>
    <property type="project" value="UniProtKB-SubCell"/>
</dbReference>
<name>A0A1C0YBS9_9BACL</name>
<feature type="transmembrane region" description="Helical" evidence="6">
    <location>
        <begin position="93"/>
        <end position="111"/>
    </location>
</feature>
<keyword evidence="3 6" id="KW-0812">Transmembrane</keyword>
<accession>A0A1C0YBS9</accession>
<evidence type="ECO:0000256" key="4">
    <source>
        <dbReference type="ARBA" id="ARBA00022989"/>
    </source>
</evidence>
<evidence type="ECO:0000256" key="6">
    <source>
        <dbReference type="RuleBase" id="RU363041"/>
    </source>
</evidence>
<keyword evidence="4 6" id="KW-1133">Transmembrane helix</keyword>
<protein>
    <recommendedName>
        <fullName evidence="6">Probable membrane transporter protein</fullName>
    </recommendedName>
</protein>
<feature type="transmembrane region" description="Helical" evidence="6">
    <location>
        <begin position="166"/>
        <end position="185"/>
    </location>
</feature>
<dbReference type="InterPro" id="IPR002781">
    <property type="entry name" value="TM_pro_TauE-like"/>
</dbReference>
<dbReference type="OrthoDB" id="554695at2"/>
<dbReference type="Proteomes" id="UP000093199">
    <property type="component" value="Unassembled WGS sequence"/>
</dbReference>
<sequence>MLLFFVGLVANVIGTLAGGGGLISLPTMLLLGMPVHASIGANKVANTVSTFSSFLRLFRSRELSIQEIWPILVICGLGGTAGGLAASSFDGETLTFLALCLLIFAFFLSFLGKTDFGNVEKLPFSKRTSSLLFGIGVYDGLFGPGSGTLMLYVMAAKKLQYFKAVLYGRVAIFATCFGAAMIYIITGQILWKETIALMIGSIIGAHVGLHIARKVNANVAKILLRCITVILIGQLALELYLH</sequence>